<dbReference type="Proteomes" id="UP001056120">
    <property type="component" value="Linkage Group LG28"/>
</dbReference>
<accession>A0ACB8YGW2</accession>
<reference evidence="2" key="1">
    <citation type="journal article" date="2022" name="Mol. Ecol. Resour.">
        <title>The genomes of chicory, endive, great burdock and yacon provide insights into Asteraceae palaeo-polyploidization history and plant inulin production.</title>
        <authorList>
            <person name="Fan W."/>
            <person name="Wang S."/>
            <person name="Wang H."/>
            <person name="Wang A."/>
            <person name="Jiang F."/>
            <person name="Liu H."/>
            <person name="Zhao H."/>
            <person name="Xu D."/>
            <person name="Zhang Y."/>
        </authorList>
    </citation>
    <scope>NUCLEOTIDE SEQUENCE [LARGE SCALE GENOMIC DNA]</scope>
    <source>
        <strain evidence="2">cv. Yunnan</strain>
    </source>
</reference>
<gene>
    <name evidence="1" type="ORF">L1987_83695</name>
</gene>
<protein>
    <submittedName>
        <fullName evidence="1">Uncharacterized protein</fullName>
    </submittedName>
</protein>
<evidence type="ECO:0000313" key="2">
    <source>
        <dbReference type="Proteomes" id="UP001056120"/>
    </source>
</evidence>
<proteinExistence type="predicted"/>
<name>A0ACB8YGW2_9ASTR</name>
<evidence type="ECO:0000313" key="1">
    <source>
        <dbReference type="EMBL" id="KAI3683195.1"/>
    </source>
</evidence>
<organism evidence="1 2">
    <name type="scientific">Smallanthus sonchifolius</name>
    <dbReference type="NCBI Taxonomy" id="185202"/>
    <lineage>
        <taxon>Eukaryota</taxon>
        <taxon>Viridiplantae</taxon>
        <taxon>Streptophyta</taxon>
        <taxon>Embryophyta</taxon>
        <taxon>Tracheophyta</taxon>
        <taxon>Spermatophyta</taxon>
        <taxon>Magnoliopsida</taxon>
        <taxon>eudicotyledons</taxon>
        <taxon>Gunneridae</taxon>
        <taxon>Pentapetalae</taxon>
        <taxon>asterids</taxon>
        <taxon>campanulids</taxon>
        <taxon>Asterales</taxon>
        <taxon>Asteraceae</taxon>
        <taxon>Asteroideae</taxon>
        <taxon>Heliantheae alliance</taxon>
        <taxon>Millerieae</taxon>
        <taxon>Smallanthus</taxon>
    </lineage>
</organism>
<dbReference type="EMBL" id="CM042045">
    <property type="protein sequence ID" value="KAI3683195.1"/>
    <property type="molecule type" value="Genomic_DNA"/>
</dbReference>
<keyword evidence="2" id="KW-1185">Reference proteome</keyword>
<comment type="caution">
    <text evidence="1">The sequence shown here is derived from an EMBL/GenBank/DDBJ whole genome shotgun (WGS) entry which is preliminary data.</text>
</comment>
<reference evidence="1 2" key="2">
    <citation type="journal article" date="2022" name="Mol. Ecol. Resour.">
        <title>The genomes of chicory, endive, great burdock and yacon provide insights into Asteraceae paleo-polyploidization history and plant inulin production.</title>
        <authorList>
            <person name="Fan W."/>
            <person name="Wang S."/>
            <person name="Wang H."/>
            <person name="Wang A."/>
            <person name="Jiang F."/>
            <person name="Liu H."/>
            <person name="Zhao H."/>
            <person name="Xu D."/>
            <person name="Zhang Y."/>
        </authorList>
    </citation>
    <scope>NUCLEOTIDE SEQUENCE [LARGE SCALE GENOMIC DNA]</scope>
    <source>
        <strain evidence="2">cv. Yunnan</strain>
        <tissue evidence="1">Leaves</tissue>
    </source>
</reference>
<sequence length="181" mass="20197">MTCKTCYLTKGEQMMDLTSHQEEEKYKHDLATLALIQCPGSILVFRCLLPSSKTLEVRSDSVVWLSMGEEQPIIVTETLVSKLDASDPLYLHASDSCNLTIANVKLKGTENYTVWANAIKLALEVKNKVGFIDGTCIKSTEDNILAKQWDRCNSVVITWILNSVSDELYLGQVYSKLASEV</sequence>